<dbReference type="GO" id="GO:0009306">
    <property type="term" value="P:protein secretion"/>
    <property type="evidence" value="ECO:0007669"/>
    <property type="project" value="UniProtKB-UniRule"/>
</dbReference>
<dbReference type="GO" id="GO:0015450">
    <property type="term" value="F:protein-transporting ATPase activity"/>
    <property type="evidence" value="ECO:0007669"/>
    <property type="project" value="UniProtKB-UniRule"/>
</dbReference>
<dbReference type="GO" id="GO:0005886">
    <property type="term" value="C:plasma membrane"/>
    <property type="evidence" value="ECO:0007669"/>
    <property type="project" value="UniProtKB-SubCell"/>
</dbReference>
<evidence type="ECO:0000256" key="3">
    <source>
        <dbReference type="ARBA" id="ARBA00022448"/>
    </source>
</evidence>
<keyword evidence="5 9" id="KW-0653">Protein transport</keyword>
<keyword evidence="11" id="KW-1185">Reference proteome</keyword>
<dbReference type="Pfam" id="PF03840">
    <property type="entry name" value="SecG"/>
    <property type="match status" value="1"/>
</dbReference>
<evidence type="ECO:0000256" key="4">
    <source>
        <dbReference type="ARBA" id="ARBA00022692"/>
    </source>
</evidence>
<evidence type="ECO:0000256" key="5">
    <source>
        <dbReference type="ARBA" id="ARBA00022927"/>
    </source>
</evidence>
<evidence type="ECO:0000313" key="11">
    <source>
        <dbReference type="Proteomes" id="UP000612893"/>
    </source>
</evidence>
<evidence type="ECO:0000256" key="2">
    <source>
        <dbReference type="ARBA" id="ARBA00008445"/>
    </source>
</evidence>
<dbReference type="Proteomes" id="UP000612893">
    <property type="component" value="Unassembled WGS sequence"/>
</dbReference>
<keyword evidence="3 9" id="KW-0813">Transport</keyword>
<name>A0A934K7G6_9BACT</name>
<organism evidence="10 11">
    <name type="scientific">Candidatus Nephthysia bennettiae</name>
    <dbReference type="NCBI Taxonomy" id="3127016"/>
    <lineage>
        <taxon>Bacteria</taxon>
        <taxon>Bacillati</taxon>
        <taxon>Candidatus Dormiibacterota</taxon>
        <taxon>Candidatus Dormibacteria</taxon>
        <taxon>Candidatus Dormibacterales</taxon>
        <taxon>Candidatus Dormibacteraceae</taxon>
        <taxon>Candidatus Nephthysia</taxon>
    </lineage>
</organism>
<keyword evidence="9" id="KW-1003">Cell membrane</keyword>
<evidence type="ECO:0000256" key="1">
    <source>
        <dbReference type="ARBA" id="ARBA00004141"/>
    </source>
</evidence>
<feature type="transmembrane region" description="Helical" evidence="9">
    <location>
        <begin position="7"/>
        <end position="25"/>
    </location>
</feature>
<feature type="transmembrane region" description="Helical" evidence="9">
    <location>
        <begin position="58"/>
        <end position="79"/>
    </location>
</feature>
<comment type="subcellular location">
    <subcellularLocation>
        <location evidence="9">Cell membrane</location>
        <topology evidence="9">Multi-pass membrane protein</topology>
    </subcellularLocation>
    <subcellularLocation>
        <location evidence="1">Membrane</location>
        <topology evidence="1">Multi-pass membrane protein</topology>
    </subcellularLocation>
</comment>
<evidence type="ECO:0000256" key="7">
    <source>
        <dbReference type="ARBA" id="ARBA00023010"/>
    </source>
</evidence>
<reference evidence="10" key="1">
    <citation type="submission" date="2020-10" db="EMBL/GenBank/DDBJ databases">
        <title>Ca. Dormibacterota MAGs.</title>
        <authorList>
            <person name="Montgomery K."/>
        </authorList>
    </citation>
    <scope>NUCLEOTIDE SEQUENCE [LARGE SCALE GENOMIC DNA]</scope>
    <source>
        <strain evidence="10">SC8812_S17_10</strain>
    </source>
</reference>
<comment type="similarity">
    <text evidence="2 9">Belongs to the SecG family.</text>
</comment>
<keyword evidence="7 9" id="KW-0811">Translocation</keyword>
<evidence type="ECO:0000256" key="8">
    <source>
        <dbReference type="ARBA" id="ARBA00023136"/>
    </source>
</evidence>
<evidence type="ECO:0000313" key="10">
    <source>
        <dbReference type="EMBL" id="MBJ7597886.1"/>
    </source>
</evidence>
<comment type="caution">
    <text evidence="10">The sequence shown here is derived from an EMBL/GenBank/DDBJ whole genome shotgun (WGS) entry which is preliminary data.</text>
</comment>
<dbReference type="AlphaFoldDB" id="A0A934K7G6"/>
<accession>A0A934K7G6</accession>
<comment type="function">
    <text evidence="9">Involved in protein export. Participates in an early event of protein translocation.</text>
</comment>
<dbReference type="EMBL" id="JAEKNR010000083">
    <property type="protein sequence ID" value="MBJ7597886.1"/>
    <property type="molecule type" value="Genomic_DNA"/>
</dbReference>
<evidence type="ECO:0000256" key="9">
    <source>
        <dbReference type="RuleBase" id="RU365087"/>
    </source>
</evidence>
<dbReference type="RefSeq" id="WP_338200470.1">
    <property type="nucleotide sequence ID" value="NZ_JAEKNR010000083.1"/>
</dbReference>
<dbReference type="InterPro" id="IPR004692">
    <property type="entry name" value="SecG"/>
</dbReference>
<keyword evidence="4 9" id="KW-0812">Transmembrane</keyword>
<dbReference type="PRINTS" id="PR01651">
    <property type="entry name" value="SECGEXPORT"/>
</dbReference>
<evidence type="ECO:0000256" key="6">
    <source>
        <dbReference type="ARBA" id="ARBA00022989"/>
    </source>
</evidence>
<keyword evidence="6 9" id="KW-1133">Transmembrane helix</keyword>
<keyword evidence="8 9" id="KW-0472">Membrane</keyword>
<protein>
    <recommendedName>
        <fullName evidence="9">Protein-export membrane protein SecG</fullName>
    </recommendedName>
</protein>
<gene>
    <name evidence="10" type="primary">secG</name>
    <name evidence="10" type="ORF">JF922_07340</name>
</gene>
<dbReference type="NCBIfam" id="TIGR00810">
    <property type="entry name" value="secG"/>
    <property type="match status" value="1"/>
</dbReference>
<sequence length="85" mass="9103">MDRVRNALVILEVIVAILLMTGVLLQTPKATGLGGTIGGGDGGIGGGYRTRRGLERQIYYTTWVLAGIFLAVSVANIWFNSHITK</sequence>
<proteinExistence type="inferred from homology"/>